<reference evidence="4" key="4">
    <citation type="submission" date="2024-02" db="EMBL/GenBank/DDBJ databases">
        <title>Comparative genomics of Cryptococcus and Kwoniella reveals pathogenesis evolution and contrasting modes of karyotype evolution via chromosome fusion or intercentromeric recombination.</title>
        <authorList>
            <person name="Coelho M.A."/>
            <person name="David-Palma M."/>
            <person name="Shea T."/>
            <person name="Bowers K."/>
            <person name="McGinley-Smith S."/>
            <person name="Mohammad A.W."/>
            <person name="Gnirke A."/>
            <person name="Yurkov A.M."/>
            <person name="Nowrousian M."/>
            <person name="Sun S."/>
            <person name="Cuomo C.A."/>
            <person name="Heitman J."/>
        </authorList>
    </citation>
    <scope>NUCLEOTIDE SEQUENCE</scope>
    <source>
        <strain evidence="4">CBS 10118</strain>
    </source>
</reference>
<feature type="region of interest" description="Disordered" evidence="1">
    <location>
        <begin position="956"/>
        <end position="1025"/>
    </location>
</feature>
<feature type="compositionally biased region" description="Low complexity" evidence="1">
    <location>
        <begin position="1001"/>
        <end position="1022"/>
    </location>
</feature>
<feature type="compositionally biased region" description="Polar residues" evidence="1">
    <location>
        <begin position="872"/>
        <end position="883"/>
    </location>
</feature>
<keyword evidence="2" id="KW-0732">Signal</keyword>
<protein>
    <submittedName>
        <fullName evidence="3">Uncharacterized protein</fullName>
    </submittedName>
</protein>
<dbReference type="AlphaFoldDB" id="A0A1B9GCP1"/>
<gene>
    <name evidence="3" type="ORF">I302_00256</name>
    <name evidence="4" type="ORF">I302_101573</name>
</gene>
<dbReference type="EMBL" id="KI894018">
    <property type="protein sequence ID" value="OCF28767.1"/>
    <property type="molecule type" value="Genomic_DNA"/>
</dbReference>
<reference evidence="3" key="3">
    <citation type="submission" date="2014-01" db="EMBL/GenBank/DDBJ databases">
        <title>Evolution of pathogenesis and genome organization in the Tremellales.</title>
        <authorList>
            <person name="Cuomo C."/>
            <person name="Litvintseva A."/>
            <person name="Heitman J."/>
            <person name="Chen Y."/>
            <person name="Sun S."/>
            <person name="Springer D."/>
            <person name="Dromer F."/>
            <person name="Young S."/>
            <person name="Zeng Q."/>
            <person name="Chapman S."/>
            <person name="Gujja S."/>
            <person name="Saif S."/>
            <person name="Birren B."/>
        </authorList>
    </citation>
    <scope>NUCLEOTIDE SEQUENCE</scope>
    <source>
        <strain evidence="3">CBS 10118</strain>
    </source>
</reference>
<dbReference type="Proteomes" id="UP000092730">
    <property type="component" value="Chromosome 1"/>
</dbReference>
<reference evidence="4" key="2">
    <citation type="submission" date="2013-07" db="EMBL/GenBank/DDBJ databases">
        <authorList>
            <consortium name="The Broad Institute Genome Sequencing Platform"/>
            <person name="Cuomo C."/>
            <person name="Litvintseva A."/>
            <person name="Chen Y."/>
            <person name="Heitman J."/>
            <person name="Sun S."/>
            <person name="Springer D."/>
            <person name="Dromer F."/>
            <person name="Young S.K."/>
            <person name="Zeng Q."/>
            <person name="Gargeya S."/>
            <person name="Fitzgerald M."/>
            <person name="Abouelleil A."/>
            <person name="Alvarado L."/>
            <person name="Berlin A.M."/>
            <person name="Chapman S.B."/>
            <person name="Dewar J."/>
            <person name="Goldberg J."/>
            <person name="Griggs A."/>
            <person name="Gujja S."/>
            <person name="Hansen M."/>
            <person name="Howarth C."/>
            <person name="Imamovic A."/>
            <person name="Larimer J."/>
            <person name="McCowan C."/>
            <person name="Murphy C."/>
            <person name="Pearson M."/>
            <person name="Priest M."/>
            <person name="Roberts A."/>
            <person name="Saif S."/>
            <person name="Shea T."/>
            <person name="Sykes S."/>
            <person name="Wortman J."/>
            <person name="Nusbaum C."/>
            <person name="Birren B."/>
        </authorList>
    </citation>
    <scope>NUCLEOTIDE SEQUENCE</scope>
    <source>
        <strain evidence="4">CBS 10118</strain>
    </source>
</reference>
<keyword evidence="5" id="KW-1185">Reference proteome</keyword>
<sequence>MVQIKSSVLVAAAAISAASALPTSSSQQNNLVDLVVGSAANGGSPTKAVSTNDFRGNEQEVKDAVIDLDADLGRVQPLLQARRERKGDDEDGGLKRSVKDMVKNVEEKAKSGGGRMWKGKPSKRGPWRNGGDLIDLNIGHGAVDVNTDHGRPLVNGNLLDLAIRSPHHDDRVILTGDDHEYYRNSGHRGHHHGNVNVHEHTHLHARHHGHGRHRHSVVEVIGDGYRGHHRGGYEFIDTGRHGYRNGDVDVHEHTHIHDRSHHDDVVVVDGGRHRHVDGVVVVDGGRHRHGDDVTVVNNGHRHGDTTVVNNDGHHRHGDTTIVNNGHHRGDTTVVNNHKRSPKLGFSSKLAGLGRAFLKRSHSDDRHWRHDDDTTIVNNGRHGDTTIIDGERHHDTTLINNGRHGETTLINGGRHDDTLIVDNDRHRHNGDTTIVNNDRHHDTTVVNNGRHGDTTVVNNGGYRHHGNTTVVNNHKRGHHHDDRIIVVGDQRRYRDADFYYRNSWDNGLSYGKPIYFSDGGSFNRVRMIDNYGYRHGSPRGGFVGVGGGMTVIPADAIPLRGGRYNDYPYGYGYHYGRYGKREGDEKRHHHDEHDDITVINNDNHHGHHGHHDEDVTVVNNHKRHHGHDDDRHCRHGRCDGDDVTIVNNHKRQMMQDNGMGGAPGYIDVTSPVFNSTTATRIASLVLSTSNGTDANSTFVLNASSNIRTQVYLVPISQGNSTVASAAASSNSTSTSPISVNLKVPIFVASTASVEPYCATFDPSPENPAPLTVTPCTNETVSSHESQKFLYNPDTGVIHPDWQPSTDAQQLLQAVPDSVDEADPTQAQAQDVDMSAEAEADPATSAETPAATVARRATPTPSGTVNSPPPLVTSGPQTSTGSTALPQPQPSSGSGASNVTLIFTPVNPAIVNSASVNFDSSFTPAEDDSATQAGMDSQQATMTKRGFHAVNPVNPDINGGSLKAADVNDQAQTASQASSNNFNDFNGMNVEDDSNNGNDVMNSQAQATPVSSSSSMPVDNSSPAGAKGIHADAKANLNLGDSLLQKPMIAPESLTAPYQWRWTKAESVDESALSKAATVV</sequence>
<dbReference type="RefSeq" id="XP_019049837.1">
    <property type="nucleotide sequence ID" value="XM_019186959.1"/>
</dbReference>
<evidence type="ECO:0000313" key="3">
    <source>
        <dbReference type="EMBL" id="OCF28767.1"/>
    </source>
</evidence>
<feature type="region of interest" description="Disordered" evidence="1">
    <location>
        <begin position="814"/>
        <end position="894"/>
    </location>
</feature>
<evidence type="ECO:0000256" key="2">
    <source>
        <dbReference type="SAM" id="SignalP"/>
    </source>
</evidence>
<evidence type="ECO:0000313" key="4">
    <source>
        <dbReference type="EMBL" id="WVW79604.1"/>
    </source>
</evidence>
<feature type="compositionally biased region" description="Low complexity" evidence="1">
    <location>
        <begin position="846"/>
        <end position="859"/>
    </location>
</feature>
<feature type="region of interest" description="Disordered" evidence="1">
    <location>
        <begin position="108"/>
        <end position="128"/>
    </location>
</feature>
<accession>A0A1B9GCP1</accession>
<name>A0A1B9GCP1_9TREE</name>
<evidence type="ECO:0000256" key="1">
    <source>
        <dbReference type="SAM" id="MobiDB-lite"/>
    </source>
</evidence>
<dbReference type="EMBL" id="CP144541">
    <property type="protein sequence ID" value="WVW79604.1"/>
    <property type="molecule type" value="Genomic_DNA"/>
</dbReference>
<proteinExistence type="predicted"/>
<feature type="compositionally biased region" description="Polar residues" evidence="1">
    <location>
        <begin position="967"/>
        <end position="984"/>
    </location>
</feature>
<evidence type="ECO:0000313" key="5">
    <source>
        <dbReference type="Proteomes" id="UP000092730"/>
    </source>
</evidence>
<dbReference type="KEGG" id="kbi:30204655"/>
<organism evidence="3">
    <name type="scientific">Kwoniella bestiolae CBS 10118</name>
    <dbReference type="NCBI Taxonomy" id="1296100"/>
    <lineage>
        <taxon>Eukaryota</taxon>
        <taxon>Fungi</taxon>
        <taxon>Dikarya</taxon>
        <taxon>Basidiomycota</taxon>
        <taxon>Agaricomycotina</taxon>
        <taxon>Tremellomycetes</taxon>
        <taxon>Tremellales</taxon>
        <taxon>Cryptococcaceae</taxon>
        <taxon>Kwoniella</taxon>
    </lineage>
</organism>
<dbReference type="STRING" id="1296100.A0A1B9GCP1"/>
<dbReference type="OrthoDB" id="3362371at2759"/>
<dbReference type="GeneID" id="30204655"/>
<dbReference type="VEuPathDB" id="FungiDB:I302_00256"/>
<feature type="signal peptide" evidence="2">
    <location>
        <begin position="1"/>
        <end position="20"/>
    </location>
</feature>
<feature type="compositionally biased region" description="Basic residues" evidence="1">
    <location>
        <begin position="117"/>
        <end position="126"/>
    </location>
</feature>
<reference evidence="3" key="1">
    <citation type="submission" date="2013-07" db="EMBL/GenBank/DDBJ databases">
        <title>The Genome Sequence of Cryptococcus bestiolae CBS10118.</title>
        <authorList>
            <consortium name="The Broad Institute Genome Sequencing Platform"/>
            <person name="Cuomo C."/>
            <person name="Litvintseva A."/>
            <person name="Chen Y."/>
            <person name="Heitman J."/>
            <person name="Sun S."/>
            <person name="Springer D."/>
            <person name="Dromer F."/>
            <person name="Young S.K."/>
            <person name="Zeng Q."/>
            <person name="Gargeya S."/>
            <person name="Fitzgerald M."/>
            <person name="Abouelleil A."/>
            <person name="Alvarado L."/>
            <person name="Berlin A.M."/>
            <person name="Chapman S.B."/>
            <person name="Dewar J."/>
            <person name="Goldberg J."/>
            <person name="Griggs A."/>
            <person name="Gujja S."/>
            <person name="Hansen M."/>
            <person name="Howarth C."/>
            <person name="Imamovic A."/>
            <person name="Larimer J."/>
            <person name="McCowan C."/>
            <person name="Murphy C."/>
            <person name="Pearson M."/>
            <person name="Priest M."/>
            <person name="Roberts A."/>
            <person name="Saif S."/>
            <person name="Shea T."/>
            <person name="Sykes S."/>
            <person name="Wortman J."/>
            <person name="Nusbaum C."/>
            <person name="Birren B."/>
        </authorList>
    </citation>
    <scope>NUCLEOTIDE SEQUENCE [LARGE SCALE GENOMIC DNA]</scope>
    <source>
        <strain evidence="3">CBS 10118</strain>
    </source>
</reference>
<feature type="chain" id="PRO_5042334989" evidence="2">
    <location>
        <begin position="21"/>
        <end position="1078"/>
    </location>
</feature>